<dbReference type="InterPro" id="IPR029063">
    <property type="entry name" value="SAM-dependent_MTases_sf"/>
</dbReference>
<dbReference type="SUPFAM" id="SSF53335">
    <property type="entry name" value="S-adenosyl-L-methionine-dependent methyltransferases"/>
    <property type="match status" value="1"/>
</dbReference>
<dbReference type="CDD" id="cd02440">
    <property type="entry name" value="AdoMet_MTases"/>
    <property type="match status" value="1"/>
</dbReference>
<name>A0A8H6VDX4_9PEZI</name>
<evidence type="ECO:0000313" key="1">
    <source>
        <dbReference type="EMBL" id="KAF7187002.1"/>
    </source>
</evidence>
<dbReference type="PANTHER" id="PTHR43591">
    <property type="entry name" value="METHYLTRANSFERASE"/>
    <property type="match status" value="1"/>
</dbReference>
<sequence>MATTSKTCTESSRYNGLRDDYWGPSDEQQFETMDTGHLFYLLMESERDNPLFRAALSSPRHILDIGTGTGTWAIDVADKFPDSMVYGMDLYPSPKAWVPPNCYLEVMDALQEWSWRHHFDLIHMRLLLGAFTPDEWDTLYSTIYEHLRPGGWIEQVELDVRIFSDDGTLAKETLLAGWGENFLGCGERNGRPLNTQETMRDRIAAAGFVNVQDDLFKCPLGAWPKGERLKQAGKVNWAHWNTGFEGWAMWLLTKHGAPTPWSADEVRVYVAKVRQEFKQKGLHVYHLTRRVWAQKPL</sequence>
<dbReference type="Proteomes" id="UP000660729">
    <property type="component" value="Unassembled WGS sequence"/>
</dbReference>
<accession>A0A8H6VDX4</accession>
<dbReference type="EMBL" id="JABCIY010000241">
    <property type="protein sequence ID" value="KAF7187002.1"/>
    <property type="molecule type" value="Genomic_DNA"/>
</dbReference>
<dbReference type="Pfam" id="PF13489">
    <property type="entry name" value="Methyltransf_23"/>
    <property type="match status" value="1"/>
</dbReference>
<dbReference type="PANTHER" id="PTHR43591:SF10">
    <property type="entry name" value="ABC TRANSMEMBRANE TYPE-1 DOMAIN-CONTAINING PROTEIN-RELATED"/>
    <property type="match status" value="1"/>
</dbReference>
<evidence type="ECO:0000313" key="2">
    <source>
        <dbReference type="Proteomes" id="UP000660729"/>
    </source>
</evidence>
<proteinExistence type="predicted"/>
<reference evidence="1" key="1">
    <citation type="submission" date="2020-04" db="EMBL/GenBank/DDBJ databases">
        <title>Draft genome resource of the tomato pathogen Pseudocercospora fuligena.</title>
        <authorList>
            <person name="Zaccaron A."/>
        </authorList>
    </citation>
    <scope>NUCLEOTIDE SEQUENCE</scope>
    <source>
        <strain evidence="1">PF001</strain>
    </source>
</reference>
<dbReference type="OrthoDB" id="2013972at2759"/>
<dbReference type="AlphaFoldDB" id="A0A8H6VDX4"/>
<dbReference type="GO" id="GO:0008168">
    <property type="term" value="F:methyltransferase activity"/>
    <property type="evidence" value="ECO:0007669"/>
    <property type="project" value="TreeGrafter"/>
</dbReference>
<keyword evidence="2" id="KW-1185">Reference proteome</keyword>
<dbReference type="Gene3D" id="3.40.50.150">
    <property type="entry name" value="Vaccinia Virus protein VP39"/>
    <property type="match status" value="1"/>
</dbReference>
<protein>
    <submittedName>
        <fullName evidence="1">Secondary metabolism regulator LAE1</fullName>
    </submittedName>
</protein>
<comment type="caution">
    <text evidence="1">The sequence shown here is derived from an EMBL/GenBank/DDBJ whole genome shotgun (WGS) entry which is preliminary data.</text>
</comment>
<gene>
    <name evidence="1" type="ORF">HII31_11611</name>
</gene>
<organism evidence="1 2">
    <name type="scientific">Pseudocercospora fuligena</name>
    <dbReference type="NCBI Taxonomy" id="685502"/>
    <lineage>
        <taxon>Eukaryota</taxon>
        <taxon>Fungi</taxon>
        <taxon>Dikarya</taxon>
        <taxon>Ascomycota</taxon>
        <taxon>Pezizomycotina</taxon>
        <taxon>Dothideomycetes</taxon>
        <taxon>Dothideomycetidae</taxon>
        <taxon>Mycosphaerellales</taxon>
        <taxon>Mycosphaerellaceae</taxon>
        <taxon>Pseudocercospora</taxon>
    </lineage>
</organism>